<dbReference type="InterPro" id="IPR036259">
    <property type="entry name" value="MFS_trans_sf"/>
</dbReference>
<keyword evidence="2 5" id="KW-0812">Transmembrane</keyword>
<feature type="transmembrane region" description="Helical" evidence="5">
    <location>
        <begin position="229"/>
        <end position="248"/>
    </location>
</feature>
<feature type="transmembrane region" description="Helical" evidence="5">
    <location>
        <begin position="424"/>
        <end position="445"/>
    </location>
</feature>
<dbReference type="InterPro" id="IPR011701">
    <property type="entry name" value="MFS"/>
</dbReference>
<evidence type="ECO:0008006" key="8">
    <source>
        <dbReference type="Google" id="ProtNLM"/>
    </source>
</evidence>
<name>A0AAW0RUR3_9HYPO</name>
<reference evidence="6 7" key="1">
    <citation type="submission" date="2020-02" db="EMBL/GenBank/DDBJ databases">
        <title>Comparative genomics of the hypocrealean fungal genus Beauvera.</title>
        <authorList>
            <person name="Showalter D.N."/>
            <person name="Bushley K.E."/>
            <person name="Rehner S.A."/>
        </authorList>
    </citation>
    <scope>NUCLEOTIDE SEQUENCE [LARGE SCALE GENOMIC DNA]</scope>
    <source>
        <strain evidence="6 7">ARSEF4384</strain>
    </source>
</reference>
<evidence type="ECO:0000256" key="5">
    <source>
        <dbReference type="SAM" id="Phobius"/>
    </source>
</evidence>
<dbReference type="Pfam" id="PF07690">
    <property type="entry name" value="MFS_1"/>
    <property type="match status" value="1"/>
</dbReference>
<feature type="transmembrane region" description="Helical" evidence="5">
    <location>
        <begin position="328"/>
        <end position="353"/>
    </location>
</feature>
<organism evidence="6 7">
    <name type="scientific">Beauveria asiatica</name>
    <dbReference type="NCBI Taxonomy" id="1069075"/>
    <lineage>
        <taxon>Eukaryota</taxon>
        <taxon>Fungi</taxon>
        <taxon>Dikarya</taxon>
        <taxon>Ascomycota</taxon>
        <taxon>Pezizomycotina</taxon>
        <taxon>Sordariomycetes</taxon>
        <taxon>Hypocreomycetidae</taxon>
        <taxon>Hypocreales</taxon>
        <taxon>Cordycipitaceae</taxon>
        <taxon>Beauveria</taxon>
    </lineage>
</organism>
<comment type="caution">
    <text evidence="6">The sequence shown here is derived from an EMBL/GenBank/DDBJ whole genome shotgun (WGS) entry which is preliminary data.</text>
</comment>
<accession>A0AAW0RUR3</accession>
<dbReference type="AlphaFoldDB" id="A0AAW0RUR3"/>
<dbReference type="GO" id="GO:0016020">
    <property type="term" value="C:membrane"/>
    <property type="evidence" value="ECO:0007669"/>
    <property type="project" value="UniProtKB-SubCell"/>
</dbReference>
<dbReference type="GO" id="GO:0022857">
    <property type="term" value="F:transmembrane transporter activity"/>
    <property type="evidence" value="ECO:0007669"/>
    <property type="project" value="InterPro"/>
</dbReference>
<feature type="transmembrane region" description="Helical" evidence="5">
    <location>
        <begin position="133"/>
        <end position="159"/>
    </location>
</feature>
<evidence type="ECO:0000256" key="3">
    <source>
        <dbReference type="ARBA" id="ARBA00022989"/>
    </source>
</evidence>
<keyword evidence="4 5" id="KW-0472">Membrane</keyword>
<comment type="subcellular location">
    <subcellularLocation>
        <location evidence="1">Membrane</location>
        <topology evidence="1">Multi-pass membrane protein</topology>
    </subcellularLocation>
</comment>
<dbReference type="PANTHER" id="PTHR23507">
    <property type="entry name" value="ZGC:174356"/>
    <property type="match status" value="1"/>
</dbReference>
<protein>
    <recommendedName>
        <fullName evidence="8">MFS transporter</fullName>
    </recommendedName>
</protein>
<proteinExistence type="predicted"/>
<dbReference type="EMBL" id="JAAHCF010000276">
    <property type="protein sequence ID" value="KAK8145611.1"/>
    <property type="molecule type" value="Genomic_DNA"/>
</dbReference>
<gene>
    <name evidence="6" type="ORF">G3M48_004226</name>
</gene>
<evidence type="ECO:0000256" key="1">
    <source>
        <dbReference type="ARBA" id="ARBA00004141"/>
    </source>
</evidence>
<keyword evidence="7" id="KW-1185">Reference proteome</keyword>
<feature type="transmembrane region" description="Helical" evidence="5">
    <location>
        <begin position="289"/>
        <end position="308"/>
    </location>
</feature>
<feature type="transmembrane region" description="Helical" evidence="5">
    <location>
        <begin position="390"/>
        <end position="412"/>
    </location>
</feature>
<dbReference type="Proteomes" id="UP001397290">
    <property type="component" value="Unassembled WGS sequence"/>
</dbReference>
<feature type="transmembrane region" description="Helical" evidence="5">
    <location>
        <begin position="165"/>
        <end position="188"/>
    </location>
</feature>
<evidence type="ECO:0000313" key="6">
    <source>
        <dbReference type="EMBL" id="KAK8145611.1"/>
    </source>
</evidence>
<sequence length="491" mass="53165">MVAFEEPSQRRGSSGSAAPSEEQSLLLLISPVPRGSKSTQSRGIIFKCFFLSICMEISNILITIPLNQILESIICRRLVSDHRSNGLDPRCKNENVQRELSFIRGWQLTFDLIPGLLTAIMYGLAAKKYGRQFILALAVLGATLAVTFVLVVCSFPAVFSPRLVWLSSTFTFIGGGVPVFNAMIFALLSDAVHESKRSTTFFYVNATPIGSQVVGSLVASALIRMSVWVSAYCGALLAMLATLTAFFFSVDVSQGKPETAIENEQEPQTLHGQLQQISNAVMWFTRQNFLSISLLSTLLVTTLGRSAPDILLQYVTKRYGWTWADSSLLLSIHWLITLILLTAVLPAVTQFLLQALGMPSQTTDLLLARVSVVASSVGAFVIGASANVPLMTVGLGLFTLSYAYPMLARSLLASVVDKRHTDVMYTTISIFEALGSIIAGPLLSASFRQGLVWGTEWLGLPFLLAGALFGSAVVLLSSVGLVSNFETNVEP</sequence>
<keyword evidence="3 5" id="KW-1133">Transmembrane helix</keyword>
<dbReference type="PANTHER" id="PTHR23507:SF1">
    <property type="entry name" value="FI18259P1-RELATED"/>
    <property type="match status" value="1"/>
</dbReference>
<feature type="transmembrane region" description="Helical" evidence="5">
    <location>
        <begin position="200"/>
        <end position="223"/>
    </location>
</feature>
<feature type="transmembrane region" description="Helical" evidence="5">
    <location>
        <begin position="365"/>
        <end position="384"/>
    </location>
</feature>
<feature type="transmembrane region" description="Helical" evidence="5">
    <location>
        <begin position="457"/>
        <end position="482"/>
    </location>
</feature>
<evidence type="ECO:0000256" key="4">
    <source>
        <dbReference type="ARBA" id="ARBA00023136"/>
    </source>
</evidence>
<feature type="transmembrane region" description="Helical" evidence="5">
    <location>
        <begin position="44"/>
        <end position="64"/>
    </location>
</feature>
<evidence type="ECO:0000256" key="2">
    <source>
        <dbReference type="ARBA" id="ARBA00022692"/>
    </source>
</evidence>
<dbReference type="SUPFAM" id="SSF103473">
    <property type="entry name" value="MFS general substrate transporter"/>
    <property type="match status" value="1"/>
</dbReference>
<feature type="transmembrane region" description="Helical" evidence="5">
    <location>
        <begin position="106"/>
        <end position="126"/>
    </location>
</feature>
<dbReference type="Gene3D" id="1.20.1250.20">
    <property type="entry name" value="MFS general substrate transporter like domains"/>
    <property type="match status" value="1"/>
</dbReference>
<evidence type="ECO:0000313" key="7">
    <source>
        <dbReference type="Proteomes" id="UP001397290"/>
    </source>
</evidence>